<sequence length="285" mass="30819">MSPILITGATGHIGTHLIKQLTAKGYPVRALVRSSEKAAGLPEEVERIIGDLAHPATLSAAIEGVDRVFLMDPSTGLDFTRNMVQVGRHAGVRLIVNLSSVTAGLDPMPILGRLFFDREALIKDSGIAWTLLRPGQFMPNVLWWLSSIKAQGVVLDSIGPGRIASIDSADIAVVAATVLTQEGHVGQTYTLTGGELLITKQQVEILSRTLNRDIKYIEITPQEAAQAALANGMDPTQVAANRENNERLRVNPDWGAIITDDVERVTGHKPTSFESWCRRNATAFA</sequence>
<reference evidence="2" key="1">
    <citation type="submission" date="2020-10" db="EMBL/GenBank/DDBJ databases">
        <title>Taxonomic study of unclassified bacteria belonging to the class Ktedonobacteria.</title>
        <authorList>
            <person name="Yabe S."/>
            <person name="Wang C.M."/>
            <person name="Zheng Y."/>
            <person name="Sakai Y."/>
            <person name="Cavaletti L."/>
            <person name="Monciardini P."/>
            <person name="Donadio S."/>
        </authorList>
    </citation>
    <scope>NUCLEOTIDE SEQUENCE</scope>
    <source>
        <strain evidence="2">SOSP1-1</strain>
    </source>
</reference>
<dbReference type="CDD" id="cd05269">
    <property type="entry name" value="TMR_SDR_a"/>
    <property type="match status" value="1"/>
</dbReference>
<evidence type="ECO:0000313" key="3">
    <source>
        <dbReference type="Proteomes" id="UP000612362"/>
    </source>
</evidence>
<dbReference type="InterPro" id="IPR016040">
    <property type="entry name" value="NAD(P)-bd_dom"/>
</dbReference>
<organism evidence="2 3">
    <name type="scientific">Ktedonospora formicarum</name>
    <dbReference type="NCBI Taxonomy" id="2778364"/>
    <lineage>
        <taxon>Bacteria</taxon>
        <taxon>Bacillati</taxon>
        <taxon>Chloroflexota</taxon>
        <taxon>Ktedonobacteria</taxon>
        <taxon>Ktedonobacterales</taxon>
        <taxon>Ktedonobacteraceae</taxon>
        <taxon>Ktedonospora</taxon>
    </lineage>
</organism>
<protein>
    <submittedName>
        <fullName evidence="2">Nucleotide-diphosphate-sugar epimerase</fullName>
    </submittedName>
</protein>
<accession>A0A8J3MPY0</accession>
<dbReference type="Gene3D" id="3.40.50.720">
    <property type="entry name" value="NAD(P)-binding Rossmann-like Domain"/>
    <property type="match status" value="1"/>
</dbReference>
<dbReference type="InterPro" id="IPR051604">
    <property type="entry name" value="Ergot_Alk_Oxidoreductase"/>
</dbReference>
<dbReference type="PANTHER" id="PTHR43162:SF1">
    <property type="entry name" value="PRESTALK A DIFFERENTIATION PROTEIN A"/>
    <property type="match status" value="1"/>
</dbReference>
<dbReference type="InterPro" id="IPR036291">
    <property type="entry name" value="NAD(P)-bd_dom_sf"/>
</dbReference>
<proteinExistence type="predicted"/>
<comment type="caution">
    <text evidence="2">The sequence shown here is derived from an EMBL/GenBank/DDBJ whole genome shotgun (WGS) entry which is preliminary data.</text>
</comment>
<keyword evidence="3" id="KW-1185">Reference proteome</keyword>
<dbReference type="RefSeq" id="WP_220191649.1">
    <property type="nucleotide sequence ID" value="NZ_BNJF01000001.1"/>
</dbReference>
<dbReference type="Proteomes" id="UP000612362">
    <property type="component" value="Unassembled WGS sequence"/>
</dbReference>
<dbReference type="PANTHER" id="PTHR43162">
    <property type="match status" value="1"/>
</dbReference>
<feature type="domain" description="NAD(P)-binding" evidence="1">
    <location>
        <begin position="8"/>
        <end position="181"/>
    </location>
</feature>
<gene>
    <name evidence="2" type="ORF">KSX_02210</name>
</gene>
<dbReference type="Gene3D" id="3.90.25.10">
    <property type="entry name" value="UDP-galactose 4-epimerase, domain 1"/>
    <property type="match status" value="1"/>
</dbReference>
<evidence type="ECO:0000259" key="1">
    <source>
        <dbReference type="Pfam" id="PF13460"/>
    </source>
</evidence>
<dbReference type="Pfam" id="PF13460">
    <property type="entry name" value="NAD_binding_10"/>
    <property type="match status" value="1"/>
</dbReference>
<dbReference type="SUPFAM" id="SSF51735">
    <property type="entry name" value="NAD(P)-binding Rossmann-fold domains"/>
    <property type="match status" value="1"/>
</dbReference>
<name>A0A8J3MPY0_9CHLR</name>
<dbReference type="AlphaFoldDB" id="A0A8J3MPY0"/>
<dbReference type="EMBL" id="BNJF01000001">
    <property type="protein sequence ID" value="GHO42058.1"/>
    <property type="molecule type" value="Genomic_DNA"/>
</dbReference>
<evidence type="ECO:0000313" key="2">
    <source>
        <dbReference type="EMBL" id="GHO42058.1"/>
    </source>
</evidence>